<evidence type="ECO:0000256" key="4">
    <source>
        <dbReference type="SAM" id="MobiDB-lite"/>
    </source>
</evidence>
<keyword evidence="2" id="KW-0238">DNA-binding</keyword>
<dbReference type="PANTHER" id="PTHR44688:SF16">
    <property type="entry name" value="DNA-BINDING TRANSCRIPTIONAL ACTIVATOR DEVR_DOSR"/>
    <property type="match status" value="1"/>
</dbReference>
<sequence length="855" mass="91988">MEGEIAVPHERLLRTVLEALDAGRPVILKGPTGSGRTHSLRQIAAALDARGDVAVAVDALSDQAETAVRNARTGSVLLLDDYERAPQELLRAVAERTGAGLGIVVAGAEQLPGSRYGEHVAELISAHPELEARRRAARLIELQPLSPETLARLVHRSATYSIDANTMRAIERLSWRRPGWALDLLELLRNGALVTWPRPRIARLRPEDHLLPSLAAPDEIASRHLEPRDVALAIVLAEIGPRSWNGVADLVGPETLRRLSATGFLLPAPYTAGLFGVPSLYAAASKRSTEPDILAEARREVAELLLTQEEFGVPLPEHEAEFCARVLTARAGAGGTAKAGAHQTALVRRVMNDLLAFGEGASARDLLLRLGTPAQGLSLLTRARLTALLRDAHSALQLLHTAGDEETDVGAGGAGDPGPRIARLLLTARLSAGAGLTFAPGPETTGDDPALDDARLVARRWNDSEALGDDAVELLRISQQHPWPEISLLAEQLLALEAAFAGFRLRTSDAEDAERRIAELSIGDTELRRDVLECAAVAQAILRFSTALQLGEDQRLIALTEKLPGAARQRAWATHLAAARTALLCGDTERARLEWTLFASRLPRFVPVRLTTLVERFRLADPDSAPRSPGPMRYLGDMRAYYFGKLEEVRPDSFGLQPSAPRAGGIAPEIQLQLVELPALRSIRAHLEAHRAGNPAALLRAADSLTECGYLSAAHTALREARRIFLRRRASGSVAAADAKLAELESRISRHAPWFDHAQLADRSTARLTPRESATARLAAAGLSNAEIAAQMGCSARTVESHLAQARAKLGVANRSQLSERLSALGLGPEARAARATPEIRPDAQHARPAALDSR</sequence>
<name>A0A2S9QKZ8_9MICO</name>
<dbReference type="InterPro" id="IPR027417">
    <property type="entry name" value="P-loop_NTPase"/>
</dbReference>
<dbReference type="RefSeq" id="WP_146120114.1">
    <property type="nucleotide sequence ID" value="NZ_MWZD01000022.1"/>
</dbReference>
<evidence type="ECO:0000313" key="6">
    <source>
        <dbReference type="EMBL" id="PRI10252.1"/>
    </source>
</evidence>
<evidence type="ECO:0000256" key="1">
    <source>
        <dbReference type="ARBA" id="ARBA00023015"/>
    </source>
</evidence>
<dbReference type="InterPro" id="IPR016032">
    <property type="entry name" value="Sig_transdc_resp-reg_C-effctor"/>
</dbReference>
<dbReference type="InterPro" id="IPR000792">
    <property type="entry name" value="Tscrpt_reg_LuxR_C"/>
</dbReference>
<feature type="domain" description="HTH luxR-type" evidence="5">
    <location>
        <begin position="761"/>
        <end position="826"/>
    </location>
</feature>
<evidence type="ECO:0000313" key="7">
    <source>
        <dbReference type="Proteomes" id="UP000238650"/>
    </source>
</evidence>
<dbReference type="PRINTS" id="PR00038">
    <property type="entry name" value="HTHLUXR"/>
</dbReference>
<organism evidence="6 7">
    <name type="scientific">Leucobacter massiliensis</name>
    <dbReference type="NCBI Taxonomy" id="1686285"/>
    <lineage>
        <taxon>Bacteria</taxon>
        <taxon>Bacillati</taxon>
        <taxon>Actinomycetota</taxon>
        <taxon>Actinomycetes</taxon>
        <taxon>Micrococcales</taxon>
        <taxon>Microbacteriaceae</taxon>
        <taxon>Leucobacter</taxon>
    </lineage>
</organism>
<dbReference type="Proteomes" id="UP000238650">
    <property type="component" value="Unassembled WGS sequence"/>
</dbReference>
<feature type="region of interest" description="Disordered" evidence="4">
    <location>
        <begin position="830"/>
        <end position="855"/>
    </location>
</feature>
<comment type="caution">
    <text evidence="6">The sequence shown here is derived from an EMBL/GenBank/DDBJ whole genome shotgun (WGS) entry which is preliminary data.</text>
</comment>
<dbReference type="Gene3D" id="3.40.50.300">
    <property type="entry name" value="P-loop containing nucleotide triphosphate hydrolases"/>
    <property type="match status" value="1"/>
</dbReference>
<dbReference type="SMART" id="SM00421">
    <property type="entry name" value="HTH_LUXR"/>
    <property type="match status" value="1"/>
</dbReference>
<dbReference type="EMBL" id="MWZD01000022">
    <property type="protein sequence ID" value="PRI10252.1"/>
    <property type="molecule type" value="Genomic_DNA"/>
</dbReference>
<dbReference type="PROSITE" id="PS50043">
    <property type="entry name" value="HTH_LUXR_2"/>
    <property type="match status" value="1"/>
</dbReference>
<gene>
    <name evidence="6" type="ORF">B4915_12690</name>
</gene>
<accession>A0A2S9QKZ8</accession>
<dbReference type="GO" id="GO:0003677">
    <property type="term" value="F:DNA binding"/>
    <property type="evidence" value="ECO:0007669"/>
    <property type="project" value="UniProtKB-KW"/>
</dbReference>
<evidence type="ECO:0000256" key="2">
    <source>
        <dbReference type="ARBA" id="ARBA00023125"/>
    </source>
</evidence>
<reference evidence="6 7" key="1">
    <citation type="journal article" date="2017" name="New Microbes New Infect">
        <title>Genome sequence of 'Leucobacter massiliensis' sp. nov. isolated from human pharynx after travel to the 2014 Hajj.</title>
        <authorList>
            <person name="Leangapichart T."/>
            <person name="Gautret P."/>
            <person name="Nguyen T.T."/>
            <person name="Armstrong N."/>
            <person name="Rolain J.M."/>
        </authorList>
    </citation>
    <scope>NUCLEOTIDE SEQUENCE [LARGE SCALE GENOMIC DNA]</scope>
    <source>
        <strain evidence="6 7">122RC15</strain>
    </source>
</reference>
<evidence type="ECO:0000256" key="3">
    <source>
        <dbReference type="ARBA" id="ARBA00023163"/>
    </source>
</evidence>
<dbReference type="PANTHER" id="PTHR44688">
    <property type="entry name" value="DNA-BINDING TRANSCRIPTIONAL ACTIVATOR DEVR_DOSR"/>
    <property type="match status" value="1"/>
</dbReference>
<dbReference type="OrthoDB" id="3197423at2"/>
<dbReference type="Gene3D" id="1.10.10.10">
    <property type="entry name" value="Winged helix-like DNA-binding domain superfamily/Winged helix DNA-binding domain"/>
    <property type="match status" value="1"/>
</dbReference>
<dbReference type="InterPro" id="IPR036388">
    <property type="entry name" value="WH-like_DNA-bd_sf"/>
</dbReference>
<dbReference type="SMART" id="SM00382">
    <property type="entry name" value="AAA"/>
    <property type="match status" value="1"/>
</dbReference>
<keyword evidence="1" id="KW-0805">Transcription regulation</keyword>
<dbReference type="Pfam" id="PF00196">
    <property type="entry name" value="GerE"/>
    <property type="match status" value="1"/>
</dbReference>
<dbReference type="InterPro" id="IPR003593">
    <property type="entry name" value="AAA+_ATPase"/>
</dbReference>
<dbReference type="SUPFAM" id="SSF46894">
    <property type="entry name" value="C-terminal effector domain of the bipartite response regulators"/>
    <property type="match status" value="1"/>
</dbReference>
<proteinExistence type="predicted"/>
<dbReference type="GO" id="GO:0006355">
    <property type="term" value="P:regulation of DNA-templated transcription"/>
    <property type="evidence" value="ECO:0007669"/>
    <property type="project" value="InterPro"/>
</dbReference>
<dbReference type="CDD" id="cd06170">
    <property type="entry name" value="LuxR_C_like"/>
    <property type="match status" value="1"/>
</dbReference>
<keyword evidence="3" id="KW-0804">Transcription</keyword>
<protein>
    <recommendedName>
        <fullName evidence="5">HTH luxR-type domain-containing protein</fullName>
    </recommendedName>
</protein>
<keyword evidence="7" id="KW-1185">Reference proteome</keyword>
<evidence type="ECO:0000259" key="5">
    <source>
        <dbReference type="PROSITE" id="PS50043"/>
    </source>
</evidence>
<dbReference type="SUPFAM" id="SSF52540">
    <property type="entry name" value="P-loop containing nucleoside triphosphate hydrolases"/>
    <property type="match status" value="1"/>
</dbReference>
<dbReference type="AlphaFoldDB" id="A0A2S9QKZ8"/>